<evidence type="ECO:0000313" key="2">
    <source>
        <dbReference type="Proteomes" id="UP000245627"/>
    </source>
</evidence>
<dbReference type="EMBL" id="QDKG01000001">
    <property type="protein sequence ID" value="PVH26767.1"/>
    <property type="molecule type" value="Genomic_DNA"/>
</dbReference>
<dbReference type="Pfam" id="PF03747">
    <property type="entry name" value="ADP_ribosyl_GH"/>
    <property type="match status" value="1"/>
</dbReference>
<name>A0A2T8HMV2_9SPHI</name>
<evidence type="ECO:0000313" key="1">
    <source>
        <dbReference type="EMBL" id="PVH26767.1"/>
    </source>
</evidence>
<dbReference type="Proteomes" id="UP000245627">
    <property type="component" value="Unassembled WGS sequence"/>
</dbReference>
<comment type="caution">
    <text evidence="1">The sequence shown here is derived from an EMBL/GenBank/DDBJ whole genome shotgun (WGS) entry which is preliminary data.</text>
</comment>
<dbReference type="SUPFAM" id="SSF101478">
    <property type="entry name" value="ADP-ribosylglycohydrolase"/>
    <property type="match status" value="1"/>
</dbReference>
<accession>A0A2T8HMV2</accession>
<dbReference type="InterPro" id="IPR036705">
    <property type="entry name" value="Ribosyl_crysJ1_sf"/>
</dbReference>
<dbReference type="RefSeq" id="WP_116774626.1">
    <property type="nucleotide sequence ID" value="NZ_QDKG01000001.1"/>
</dbReference>
<reference evidence="1 2" key="1">
    <citation type="submission" date="2018-04" db="EMBL/GenBank/DDBJ databases">
        <title>Sphingobacterium cortibacter sp. nov.</title>
        <authorList>
            <person name="Li Y."/>
        </authorList>
    </citation>
    <scope>NUCLEOTIDE SEQUENCE [LARGE SCALE GENOMIC DNA]</scope>
    <source>
        <strain evidence="1 2">2c-3</strain>
    </source>
</reference>
<protein>
    <recommendedName>
        <fullName evidence="3">ADP-ribosylglycohydrolase family protein</fullName>
    </recommendedName>
</protein>
<dbReference type="InterPro" id="IPR005502">
    <property type="entry name" value="Ribosyl_crysJ1"/>
</dbReference>
<evidence type="ECO:0008006" key="3">
    <source>
        <dbReference type="Google" id="ProtNLM"/>
    </source>
</evidence>
<proteinExistence type="predicted"/>
<gene>
    <name evidence="1" type="ORF">DC487_03960</name>
</gene>
<dbReference type="AlphaFoldDB" id="A0A2T8HMV2"/>
<sequence>MIKSTVFLFLNLLMFCYAPLLIYAQNGSKSSAALTLKKVVLEDKIKGGWAGQTIGVTYGWPTEFLYQGTYIQDYERIPWEADYVNRAMHEFPGLFDDIYVDLTFLEVFHRLGLDAPIDSLAQTFAQKEFELWHANQAARYNLNNGIAAEKAGHWLNNPHADDIDFQIEADFAGLINPALPQAVNAISEKTGRLIASGDGYYGGLFVAHLYAQAFRSDDIESVIREALQAIPPQSKFYQCIQDVVSWHAKKPKDWKETWWEIQKKWAEDHGCPNFVFHPLNIDAKLNAAYVVMALLYGDGDFFRTMDIATRAGQDSDCNPATACGVLGTMIGYSRIPQTWIDPLKKAEQVPFSYSKYSLQDVYRVNMDLALASILKAGGTVKKDQVTIPFQETIQAPFEANFAGHHPKERVKIAKAFPNAYSFDFEGCGLVISGHLVKVNAAAIDQPMQVGLYIDGQLIETANLYTNANMRRPELCWRYQLADKKHQVEVKLMRESADYQLYVTDYLVYSSTPPSTNHYHD</sequence>
<organism evidence="1 2">
    <name type="scientific">Sphingobacterium corticibacter</name>
    <dbReference type="NCBI Taxonomy" id="2171749"/>
    <lineage>
        <taxon>Bacteria</taxon>
        <taxon>Pseudomonadati</taxon>
        <taxon>Bacteroidota</taxon>
        <taxon>Sphingobacteriia</taxon>
        <taxon>Sphingobacteriales</taxon>
        <taxon>Sphingobacteriaceae</taxon>
        <taxon>Sphingobacterium</taxon>
    </lineage>
</organism>
<keyword evidence="2" id="KW-1185">Reference proteome</keyword>
<dbReference type="OrthoDB" id="9761704at2"/>
<dbReference type="Gene3D" id="1.10.4080.10">
    <property type="entry name" value="ADP-ribosylation/Crystallin J1"/>
    <property type="match status" value="1"/>
</dbReference>